<dbReference type="InterPro" id="IPR039762">
    <property type="entry name" value="Nmd2/UPF2"/>
</dbReference>
<dbReference type="Proteomes" id="UP000015101">
    <property type="component" value="Unassembled WGS sequence"/>
</dbReference>
<comment type="subcellular location">
    <subcellularLocation>
        <location evidence="1">Cytoplasm</location>
    </subcellularLocation>
</comment>
<dbReference type="STRING" id="6412.T1FR16"/>
<dbReference type="OMA" id="DFQHHQI"/>
<dbReference type="InterPro" id="IPR007193">
    <property type="entry name" value="Upf2/Nmd2_C"/>
</dbReference>
<dbReference type="Gene3D" id="1.25.40.180">
    <property type="match status" value="4"/>
</dbReference>
<dbReference type="SUPFAM" id="SSF48371">
    <property type="entry name" value="ARM repeat"/>
    <property type="match status" value="3"/>
</dbReference>
<feature type="domain" description="MIF4G" evidence="4">
    <location>
        <begin position="66"/>
        <end position="276"/>
    </location>
</feature>
<dbReference type="GeneID" id="20211263"/>
<feature type="region of interest" description="Disordered" evidence="3">
    <location>
        <begin position="939"/>
        <end position="990"/>
    </location>
</feature>
<dbReference type="FunFam" id="1.25.40.180:FF:000014">
    <property type="entry name" value="Putative regulator of nonsense transcripts 2"/>
    <property type="match status" value="1"/>
</dbReference>
<dbReference type="OrthoDB" id="27832at2759"/>
<dbReference type="GO" id="GO:0000184">
    <property type="term" value="P:nuclear-transcribed mRNA catabolic process, nonsense-mediated decay"/>
    <property type="evidence" value="ECO:0000318"/>
    <property type="project" value="GO_Central"/>
</dbReference>
<keyword evidence="2" id="KW-0963">Cytoplasm</keyword>
<feature type="compositionally biased region" description="Basic and acidic residues" evidence="3">
    <location>
        <begin position="939"/>
        <end position="961"/>
    </location>
</feature>
<dbReference type="FunCoup" id="T1FR16">
    <property type="interactions" value="2088"/>
</dbReference>
<dbReference type="InterPro" id="IPR016024">
    <property type="entry name" value="ARM-type_fold"/>
</dbReference>
<evidence type="ECO:0000256" key="1">
    <source>
        <dbReference type="ARBA" id="ARBA00004496"/>
    </source>
</evidence>
<dbReference type="HOGENOM" id="CLU_002633_2_0_1"/>
<dbReference type="RefSeq" id="XP_009027564.1">
    <property type="nucleotide sequence ID" value="XM_009029316.1"/>
</dbReference>
<dbReference type="CTD" id="20211263"/>
<dbReference type="Gene3D" id="4.10.80.160">
    <property type="match status" value="1"/>
</dbReference>
<dbReference type="GO" id="GO:0003723">
    <property type="term" value="F:RNA binding"/>
    <property type="evidence" value="ECO:0007669"/>
    <property type="project" value="InterPro"/>
</dbReference>
<dbReference type="InParanoid" id="T1FR16"/>
<organism evidence="6 7">
    <name type="scientific">Helobdella robusta</name>
    <name type="common">Californian leech</name>
    <dbReference type="NCBI Taxonomy" id="6412"/>
    <lineage>
        <taxon>Eukaryota</taxon>
        <taxon>Metazoa</taxon>
        <taxon>Spiralia</taxon>
        <taxon>Lophotrochozoa</taxon>
        <taxon>Annelida</taxon>
        <taxon>Clitellata</taxon>
        <taxon>Hirudinea</taxon>
        <taxon>Rhynchobdellida</taxon>
        <taxon>Glossiphoniidae</taxon>
        <taxon>Helobdella</taxon>
    </lineage>
</organism>
<evidence type="ECO:0000313" key="6">
    <source>
        <dbReference type="EnsemblMetazoa" id="HelroP189416"/>
    </source>
</evidence>
<gene>
    <name evidence="6" type="primary">20211263</name>
    <name evidence="5" type="ORF">HELRODRAFT_189416</name>
</gene>
<dbReference type="FunFam" id="1.25.40.180:FF:000015">
    <property type="entry name" value="regulator of nonsense transcripts 2 isoform X1"/>
    <property type="match status" value="1"/>
</dbReference>
<feature type="compositionally biased region" description="Low complexity" evidence="3">
    <location>
        <begin position="427"/>
        <end position="450"/>
    </location>
</feature>
<dbReference type="eggNOG" id="KOG2051">
    <property type="taxonomic scope" value="Eukaryota"/>
</dbReference>
<dbReference type="GO" id="GO:0035145">
    <property type="term" value="C:exon-exon junction complex"/>
    <property type="evidence" value="ECO:0000318"/>
    <property type="project" value="GO_Central"/>
</dbReference>
<proteinExistence type="predicted"/>
<protein>
    <recommendedName>
        <fullName evidence="4">MIF4G domain-containing protein</fullName>
    </recommendedName>
</protein>
<evidence type="ECO:0000259" key="4">
    <source>
        <dbReference type="SMART" id="SM00543"/>
    </source>
</evidence>
<dbReference type="PANTHER" id="PTHR12839">
    <property type="entry name" value="NONSENSE-MEDIATED MRNA DECAY PROTEIN 2 UP-FRAMESHIFT SUPPRESSOR 2"/>
    <property type="match status" value="1"/>
</dbReference>
<reference evidence="5 7" key="2">
    <citation type="journal article" date="2013" name="Nature">
        <title>Insights into bilaterian evolution from three spiralian genomes.</title>
        <authorList>
            <person name="Simakov O."/>
            <person name="Marletaz F."/>
            <person name="Cho S.J."/>
            <person name="Edsinger-Gonzales E."/>
            <person name="Havlak P."/>
            <person name="Hellsten U."/>
            <person name="Kuo D.H."/>
            <person name="Larsson T."/>
            <person name="Lv J."/>
            <person name="Arendt D."/>
            <person name="Savage R."/>
            <person name="Osoegawa K."/>
            <person name="de Jong P."/>
            <person name="Grimwood J."/>
            <person name="Chapman J.A."/>
            <person name="Shapiro H."/>
            <person name="Aerts A."/>
            <person name="Otillar R.P."/>
            <person name="Terry A.Y."/>
            <person name="Boore J.L."/>
            <person name="Grigoriev I.V."/>
            <person name="Lindberg D.R."/>
            <person name="Seaver E.C."/>
            <person name="Weisblat D.A."/>
            <person name="Putnam N.H."/>
            <person name="Rokhsar D.S."/>
        </authorList>
    </citation>
    <scope>NUCLEOTIDE SEQUENCE</scope>
</reference>
<dbReference type="Pfam" id="PF02854">
    <property type="entry name" value="MIF4G"/>
    <property type="match status" value="3"/>
</dbReference>
<feature type="domain" description="MIF4G" evidence="4">
    <location>
        <begin position="489"/>
        <end position="678"/>
    </location>
</feature>
<dbReference type="Gene3D" id="6.10.250.770">
    <property type="match status" value="1"/>
</dbReference>
<evidence type="ECO:0000313" key="5">
    <source>
        <dbReference type="EMBL" id="ESN94504.1"/>
    </source>
</evidence>
<dbReference type="AlphaFoldDB" id="T1FR16"/>
<dbReference type="EnsemblMetazoa" id="HelroT189416">
    <property type="protein sequence ID" value="HelroP189416"/>
    <property type="gene ID" value="HelroG189416"/>
</dbReference>
<name>T1FR16_HELRO</name>
<accession>T1FR16</accession>
<reference evidence="6" key="3">
    <citation type="submission" date="2015-06" db="UniProtKB">
        <authorList>
            <consortium name="EnsemblMetazoa"/>
        </authorList>
    </citation>
    <scope>IDENTIFICATION</scope>
</reference>
<dbReference type="PANTHER" id="PTHR12839:SF7">
    <property type="entry name" value="REGULATOR OF NONSENSE TRANSCRIPTS 2"/>
    <property type="match status" value="1"/>
</dbReference>
<feature type="region of interest" description="Disordered" evidence="3">
    <location>
        <begin position="1138"/>
        <end position="1158"/>
    </location>
</feature>
<dbReference type="InterPro" id="IPR003890">
    <property type="entry name" value="MIF4G-like_typ-3"/>
</dbReference>
<feature type="domain" description="MIF4G" evidence="4">
    <location>
        <begin position="693"/>
        <end position="873"/>
    </location>
</feature>
<dbReference type="KEGG" id="hro:HELRODRAFT_189416"/>
<sequence length="1191" mass="137393">MDVPGVSNGKAENGETTTEEELKALHEFINESKERIEFKLKLREENLKALDERPDESFFKKLDSNLKKNTAFVKKLKTISEGQKDAIMKELKALNLTKYIGEIASSLVEAKLKMSDVNCVLLVCSALHQRYSEFASSFLDQWQKILLSKKDEKILNPGKLRVDLRLFADLTCIAIFPEKEALNILANQLNLLTCNDKEEHINLSIIMSFCKHCGDDYAGLVSHKFRILSEKFNIEVPHSSFLKKDRQKACRVLLKDYYNSLANHVIQECKLIRSQDKQNKKIIQTKGELSAERKEKYELMQSTFQKLHSNAIVFADFLDQPPLELPTEELKSEEDSFMGVDIFFPGRPGDNQDNIEGSLFEDEDTRQFYETLPDLRSLVPGILYKDSEQQQTTLAQQQTDGTHLEEELTFIEEVEKLIDDDRPPKNAALPATTSTTSTTSKLTPSSSLATMPVDGLDGKHKEEDPEVIIEAEFEEEDKSVGGTLKLLLESFLSNLPNCVNRELIDKAAIDFCMNLNTKANRKKLVKTLFLVQRTRYDLLPFYSRLVAILHPCMPSISADLAYMLKADFRYHFKKKDQTNIEIKLKVSRFIGELVKFNMFNKSECLHCIKMLLSEFTHHNIEMTCALLETCGRFLYRSSDSHHRMKVLLDVMMRKKAALHLDSRYSTMIENAFYYSNPPEYKNEIQVTLPPMHQYIRYLLYKELSKTTVEKVLKQMRKLDWNDPEEEVGIHVVDAVLEHIRLGMEMNQPKLNQQRLSTVKYLGEMYNYRLVESDIIFKTLYSFITFETSFDENAPSTLDPPEHLLRIRLVCVLLDACGEYFDRGSSKKKLDCFLVYFQRYYWFKKNCPVWSDNCSFPRDVDNMLRDVVELLRPKLQLFKCWQEAKEAAQKLDDDFKEKIELVTYFAVVRTVEYLKNNPVEANKEGQQSGLSTINEETIDDDAKSDHDENSQPEEEHHLRGKEDEEDDEYDEDDDKLPSQPDDEDDDNHVTLDVGPKFIKCQEDDDFLSALDKMMSDSVQARQQEIVKIPVVEIAVPMAQKNNLNGKIIGPNSKSQTYVTDEEEDEKVSLIPFTVLTRKGNKPQLSTLSIPLSENFASKFKEQIKHDQEEKERMKRMVLEIHERQVEENYQAEMMAQSTAQTGTTFRDKRTNVQPPKGAPDADVIFGIGKNVDSQHEFTSSISLELQLSFTPI</sequence>
<feature type="region of interest" description="Disordered" evidence="3">
    <location>
        <begin position="419"/>
        <end position="460"/>
    </location>
</feature>
<keyword evidence="7" id="KW-1185">Reference proteome</keyword>
<evidence type="ECO:0000256" key="2">
    <source>
        <dbReference type="ARBA" id="ARBA00022490"/>
    </source>
</evidence>
<dbReference type="GO" id="GO:0005737">
    <property type="term" value="C:cytoplasm"/>
    <property type="evidence" value="ECO:0000318"/>
    <property type="project" value="GO_Central"/>
</dbReference>
<feature type="compositionally biased region" description="Acidic residues" evidence="3">
    <location>
        <begin position="962"/>
        <end position="985"/>
    </location>
</feature>
<dbReference type="EMBL" id="AMQM01001641">
    <property type="status" value="NOT_ANNOTATED_CDS"/>
    <property type="molecule type" value="Genomic_DNA"/>
</dbReference>
<evidence type="ECO:0000256" key="3">
    <source>
        <dbReference type="SAM" id="MobiDB-lite"/>
    </source>
</evidence>
<dbReference type="Pfam" id="PF04050">
    <property type="entry name" value="Upf2"/>
    <property type="match status" value="1"/>
</dbReference>
<evidence type="ECO:0000313" key="7">
    <source>
        <dbReference type="Proteomes" id="UP000015101"/>
    </source>
</evidence>
<reference evidence="7" key="1">
    <citation type="submission" date="2012-12" db="EMBL/GenBank/DDBJ databases">
        <authorList>
            <person name="Hellsten U."/>
            <person name="Grimwood J."/>
            <person name="Chapman J.A."/>
            <person name="Shapiro H."/>
            <person name="Aerts A."/>
            <person name="Otillar R.P."/>
            <person name="Terry A.Y."/>
            <person name="Boore J.L."/>
            <person name="Simakov O."/>
            <person name="Marletaz F."/>
            <person name="Cho S.-J."/>
            <person name="Edsinger-Gonzales E."/>
            <person name="Havlak P."/>
            <person name="Kuo D.-H."/>
            <person name="Larsson T."/>
            <person name="Lv J."/>
            <person name="Arendt D."/>
            <person name="Savage R."/>
            <person name="Osoegawa K."/>
            <person name="de Jong P."/>
            <person name="Lindberg D.R."/>
            <person name="Seaver E.C."/>
            <person name="Weisblat D.A."/>
            <person name="Putnam N.H."/>
            <person name="Grigoriev I.V."/>
            <person name="Rokhsar D.S."/>
        </authorList>
    </citation>
    <scope>NUCLEOTIDE SEQUENCE</scope>
</reference>
<dbReference type="SMART" id="SM00543">
    <property type="entry name" value="MIF4G"/>
    <property type="match status" value="3"/>
</dbReference>
<dbReference type="EMBL" id="KB097571">
    <property type="protein sequence ID" value="ESN94504.1"/>
    <property type="molecule type" value="Genomic_DNA"/>
</dbReference>
<dbReference type="EMBL" id="AMQM01001640">
    <property type="status" value="NOT_ANNOTATED_CDS"/>
    <property type="molecule type" value="Genomic_DNA"/>
</dbReference>